<sequence>MKKILDKLYEAFFSESKSAYDDLIKMRNFSVLVVLGLLVYAILLQGVLK</sequence>
<evidence type="ECO:0000256" key="1">
    <source>
        <dbReference type="SAM" id="Phobius"/>
    </source>
</evidence>
<dbReference type="AlphaFoldDB" id="V8CIX1"/>
<keyword evidence="1" id="KW-1133">Transmembrane helix</keyword>
<name>V8CIX1_9HELI</name>
<dbReference type="EMBL" id="AZJJ01000001">
    <property type="protein sequence ID" value="ETD27363.1"/>
    <property type="molecule type" value="Genomic_DNA"/>
</dbReference>
<reference evidence="2 3" key="1">
    <citation type="submission" date="2013-10" db="EMBL/GenBank/DDBJ databases">
        <title>The Genome Sequence of Helicobacter canis NCTC 12740.</title>
        <authorList>
            <consortium name="The Broad Institute Genomics Platform"/>
            <person name="Earl A."/>
            <person name="Fox J.G."/>
            <person name="Shen Z."/>
            <person name="Young S.K."/>
            <person name="Zeng Q."/>
            <person name="Gargeya S."/>
            <person name="Fitzgerald M."/>
            <person name="Abouelleil A."/>
            <person name="Alvarado L."/>
            <person name="Chapman S.B."/>
            <person name="Gainer-Dewar J."/>
            <person name="Goldberg J."/>
            <person name="Griggs A."/>
            <person name="Gujja S."/>
            <person name="Hansen M."/>
            <person name="Howarth C."/>
            <person name="Imamovic A."/>
            <person name="Ireland A."/>
            <person name="Larimer J."/>
            <person name="McCowan C."/>
            <person name="Murphy C."/>
            <person name="Pearson M."/>
            <person name="Poon T.W."/>
            <person name="Priest M."/>
            <person name="Roberts A."/>
            <person name="Saif S."/>
            <person name="Shea T."/>
            <person name="Sykes S."/>
            <person name="Wortman J."/>
            <person name="Nusbaum C."/>
            <person name="Birren B."/>
        </authorList>
    </citation>
    <scope>NUCLEOTIDE SEQUENCE [LARGE SCALE GENOMIC DNA]</scope>
    <source>
        <strain evidence="2 3">NCTC 12740</strain>
    </source>
</reference>
<keyword evidence="1" id="KW-0812">Transmembrane</keyword>
<accession>V8CIX1</accession>
<dbReference type="Proteomes" id="UP000018688">
    <property type="component" value="Unassembled WGS sequence"/>
</dbReference>
<evidence type="ECO:0000313" key="3">
    <source>
        <dbReference type="Proteomes" id="UP000018688"/>
    </source>
</evidence>
<keyword evidence="1" id="KW-0472">Membrane</keyword>
<dbReference type="HOGENOM" id="CLU_3136369_0_0_7"/>
<dbReference type="RefSeq" id="WP_023929187.1">
    <property type="nucleotide sequence ID" value="NZ_KI669458.1"/>
</dbReference>
<organism evidence="2 3">
    <name type="scientific">Helicobacter canis NCTC 12740</name>
    <dbReference type="NCBI Taxonomy" id="1357399"/>
    <lineage>
        <taxon>Bacteria</taxon>
        <taxon>Pseudomonadati</taxon>
        <taxon>Campylobacterota</taxon>
        <taxon>Epsilonproteobacteria</taxon>
        <taxon>Campylobacterales</taxon>
        <taxon>Helicobacteraceae</taxon>
        <taxon>Helicobacter</taxon>
    </lineage>
</organism>
<protein>
    <submittedName>
        <fullName evidence="2">Uncharacterized protein</fullName>
    </submittedName>
</protein>
<comment type="caution">
    <text evidence="2">The sequence shown here is derived from an EMBL/GenBank/DDBJ whole genome shotgun (WGS) entry which is preliminary data.</text>
</comment>
<feature type="transmembrane region" description="Helical" evidence="1">
    <location>
        <begin position="29"/>
        <end position="48"/>
    </location>
</feature>
<keyword evidence="3" id="KW-1185">Reference proteome</keyword>
<dbReference type="STRING" id="1357399.HMPREF2087_00275"/>
<evidence type="ECO:0000313" key="2">
    <source>
        <dbReference type="EMBL" id="ETD27363.1"/>
    </source>
</evidence>
<proteinExistence type="predicted"/>
<dbReference type="PATRIC" id="fig|1357399.3.peg.287"/>
<gene>
    <name evidence="2" type="ORF">HMPREF2087_00275</name>
</gene>